<dbReference type="EMBL" id="CP138584">
    <property type="protein sequence ID" value="WPH00714.1"/>
    <property type="molecule type" value="Genomic_DNA"/>
</dbReference>
<evidence type="ECO:0000313" key="12">
    <source>
        <dbReference type="Proteomes" id="UP001303373"/>
    </source>
</evidence>
<comment type="catalytic activity">
    <reaction evidence="1">
        <text>a purine D-ribonucleoside + phosphate = a purine nucleobase + alpha-D-ribose 1-phosphate</text>
        <dbReference type="Rhea" id="RHEA:19805"/>
        <dbReference type="ChEBI" id="CHEBI:26386"/>
        <dbReference type="ChEBI" id="CHEBI:43474"/>
        <dbReference type="ChEBI" id="CHEBI:57720"/>
        <dbReference type="ChEBI" id="CHEBI:142355"/>
        <dbReference type="EC" id="2.4.2.1"/>
    </reaction>
</comment>
<evidence type="ECO:0000256" key="9">
    <source>
        <dbReference type="ARBA" id="ARBA00058131"/>
    </source>
</evidence>
<evidence type="ECO:0000256" key="7">
    <source>
        <dbReference type="ARBA" id="ARBA00031036"/>
    </source>
</evidence>
<dbReference type="GO" id="GO:0009116">
    <property type="term" value="P:nucleoside metabolic process"/>
    <property type="evidence" value="ECO:0007669"/>
    <property type="project" value="InterPro"/>
</dbReference>
<dbReference type="Pfam" id="PF01048">
    <property type="entry name" value="PNP_UDP_1"/>
    <property type="match status" value="1"/>
</dbReference>
<evidence type="ECO:0000256" key="6">
    <source>
        <dbReference type="ARBA" id="ARBA00022679"/>
    </source>
</evidence>
<evidence type="ECO:0000256" key="3">
    <source>
        <dbReference type="ARBA" id="ARBA00006751"/>
    </source>
</evidence>
<dbReference type="SUPFAM" id="SSF53167">
    <property type="entry name" value="Purine and uridine phosphorylases"/>
    <property type="match status" value="1"/>
</dbReference>
<dbReference type="Gene3D" id="3.40.50.1580">
    <property type="entry name" value="Nucleoside phosphorylase domain"/>
    <property type="match status" value="1"/>
</dbReference>
<dbReference type="CDD" id="cd09009">
    <property type="entry name" value="PNP-EcPNPII_like"/>
    <property type="match status" value="1"/>
</dbReference>
<feature type="domain" description="Nucleoside phosphorylase" evidence="10">
    <location>
        <begin position="57"/>
        <end position="337"/>
    </location>
</feature>
<reference evidence="11 12" key="1">
    <citation type="submission" date="2023-11" db="EMBL/GenBank/DDBJ databases">
        <title>An acidophilic fungus is an integral part of prey digestion in a carnivorous sundew plant.</title>
        <authorList>
            <person name="Tsai I.J."/>
        </authorList>
    </citation>
    <scope>NUCLEOTIDE SEQUENCE [LARGE SCALE GENOMIC DNA]</scope>
    <source>
        <strain evidence="11">169a</strain>
    </source>
</reference>
<dbReference type="PANTHER" id="PTHR11904">
    <property type="entry name" value="METHYLTHIOADENOSINE/PURINE NUCLEOSIDE PHOSPHORYLASE"/>
    <property type="match status" value="1"/>
</dbReference>
<dbReference type="GO" id="GO:0004731">
    <property type="term" value="F:purine-nucleoside phosphorylase activity"/>
    <property type="evidence" value="ECO:0007669"/>
    <property type="project" value="UniProtKB-EC"/>
</dbReference>
<dbReference type="NCBIfam" id="TIGR01697">
    <property type="entry name" value="PNPH-PUNA-XAPA"/>
    <property type="match status" value="1"/>
</dbReference>
<dbReference type="FunFam" id="3.40.50.1580:FF:000004">
    <property type="entry name" value="Purine nucleoside phosphorylase"/>
    <property type="match status" value="1"/>
</dbReference>
<evidence type="ECO:0000256" key="1">
    <source>
        <dbReference type="ARBA" id="ARBA00000755"/>
    </source>
</evidence>
<comment type="function">
    <text evidence="9">The purine nucleoside phosphorylases catalyze the phosphorolytic breakdown of the N-glycosidic bond in the beta-(deoxy)ribonucleoside molecules, with the formation of the corresponding free purine bases and pentose-1-phosphate. Cleaves guanosine and inosine.</text>
</comment>
<name>A0AAQ3M3K8_9PEZI</name>
<organism evidence="11 12">
    <name type="scientific">Acrodontium crateriforme</name>
    <dbReference type="NCBI Taxonomy" id="150365"/>
    <lineage>
        <taxon>Eukaryota</taxon>
        <taxon>Fungi</taxon>
        <taxon>Dikarya</taxon>
        <taxon>Ascomycota</taxon>
        <taxon>Pezizomycotina</taxon>
        <taxon>Dothideomycetes</taxon>
        <taxon>Dothideomycetidae</taxon>
        <taxon>Mycosphaerellales</taxon>
        <taxon>Teratosphaeriaceae</taxon>
        <taxon>Acrodontium</taxon>
    </lineage>
</organism>
<dbReference type="InterPro" id="IPR011268">
    <property type="entry name" value="Purine_phosphorylase"/>
</dbReference>
<evidence type="ECO:0000313" key="11">
    <source>
        <dbReference type="EMBL" id="WPH00714.1"/>
    </source>
</evidence>
<dbReference type="Proteomes" id="UP001303373">
    <property type="component" value="Chromosome 5"/>
</dbReference>
<dbReference type="AlphaFoldDB" id="A0AAQ3M3K8"/>
<evidence type="ECO:0000256" key="4">
    <source>
        <dbReference type="ARBA" id="ARBA00011886"/>
    </source>
</evidence>
<evidence type="ECO:0000256" key="8">
    <source>
        <dbReference type="ARBA" id="ARBA00033072"/>
    </source>
</evidence>
<dbReference type="EC" id="2.4.2.1" evidence="4"/>
<accession>A0AAQ3M3K8</accession>
<comment type="pathway">
    <text evidence="2">Purine metabolism; purine nucleoside salvage.</text>
</comment>
<dbReference type="NCBIfam" id="NF006054">
    <property type="entry name" value="PRK08202.1"/>
    <property type="match status" value="1"/>
</dbReference>
<evidence type="ECO:0000259" key="10">
    <source>
        <dbReference type="Pfam" id="PF01048"/>
    </source>
</evidence>
<dbReference type="InterPro" id="IPR000845">
    <property type="entry name" value="Nucleoside_phosphorylase_d"/>
</dbReference>
<protein>
    <recommendedName>
        <fullName evidence="4">purine-nucleoside phosphorylase</fullName>
        <ecNumber evidence="4">2.4.2.1</ecNumber>
    </recommendedName>
    <alternativeName>
        <fullName evidence="8">Inosine phosphorylase</fullName>
    </alternativeName>
    <alternativeName>
        <fullName evidence="7">Inosine-guanosine phosphorylase</fullName>
    </alternativeName>
</protein>
<dbReference type="PANTHER" id="PTHR11904:SF9">
    <property type="entry name" value="PURINE NUCLEOSIDE PHOSPHORYLASE-RELATED"/>
    <property type="match status" value="1"/>
</dbReference>
<proteinExistence type="inferred from homology"/>
<comment type="similarity">
    <text evidence="3">Belongs to the PNP/MTAP phosphorylase family.</text>
</comment>
<evidence type="ECO:0000256" key="2">
    <source>
        <dbReference type="ARBA" id="ARBA00005058"/>
    </source>
</evidence>
<keyword evidence="6" id="KW-0808">Transferase</keyword>
<dbReference type="InterPro" id="IPR035994">
    <property type="entry name" value="Nucleoside_phosphorylase_sf"/>
</dbReference>
<sequence>MEILHHVASLYHSITHLRHSFLDAHDDTMAASNAFHLATETADFLRANLPEQLARPRVAIVCGSGLGGLAKTVNAEREEFEYKDVPNFPVSTVAGHAGKLIFSTIGQKNVPVLLLVGRAHFYEGYSMDMVTFATRVCKVLGVETMLVTNAAGGLNPDYAVGDIVCLNDHLNIPGFAGFHSLRGPNIEEFGVRFQPLSDAYDLSLRMLVHKTWKELKAQSPNERRLHEGVYAFLCGPTYETRAEGKMLRQFGADVVGMSTVPEIVTARHCGMRVLALSLVTNNVVVEPTIRGDHPDLQGLSPAEVDAYLKRGMANHEEVLETGKQAALDVESLVLAVVSQL</sequence>
<evidence type="ECO:0000256" key="5">
    <source>
        <dbReference type="ARBA" id="ARBA00022676"/>
    </source>
</evidence>
<dbReference type="GO" id="GO:0005737">
    <property type="term" value="C:cytoplasm"/>
    <property type="evidence" value="ECO:0007669"/>
    <property type="project" value="TreeGrafter"/>
</dbReference>
<gene>
    <name evidence="11" type="ORF">R9X50_00354400</name>
</gene>
<keyword evidence="12" id="KW-1185">Reference proteome</keyword>
<keyword evidence="5" id="KW-0328">Glycosyltransferase</keyword>